<dbReference type="GO" id="GO:0051073">
    <property type="term" value="F:adenosylcobinamide-GDP ribazoletransferase activity"/>
    <property type="evidence" value="ECO:0007669"/>
    <property type="project" value="UniProtKB-UniRule"/>
</dbReference>
<evidence type="ECO:0000256" key="1">
    <source>
        <dbReference type="ARBA" id="ARBA00001946"/>
    </source>
</evidence>
<evidence type="ECO:0000256" key="15">
    <source>
        <dbReference type="ARBA" id="ARBA00032605"/>
    </source>
</evidence>
<comment type="catalytic activity">
    <reaction evidence="17 19">
        <text>alpha-ribazole + adenosylcob(III)inamide-GDP = adenosylcob(III)alamin + GMP + H(+)</text>
        <dbReference type="Rhea" id="RHEA:16049"/>
        <dbReference type="ChEBI" id="CHEBI:10329"/>
        <dbReference type="ChEBI" id="CHEBI:15378"/>
        <dbReference type="ChEBI" id="CHEBI:18408"/>
        <dbReference type="ChEBI" id="CHEBI:58115"/>
        <dbReference type="ChEBI" id="CHEBI:60487"/>
        <dbReference type="EC" id="2.7.8.26"/>
    </reaction>
</comment>
<dbReference type="Pfam" id="PF02654">
    <property type="entry name" value="CobS"/>
    <property type="match status" value="1"/>
</dbReference>
<dbReference type="EC" id="2.7.8.26" evidence="5 19"/>
<evidence type="ECO:0000256" key="18">
    <source>
        <dbReference type="ARBA" id="ARBA00049504"/>
    </source>
</evidence>
<evidence type="ECO:0000256" key="7">
    <source>
        <dbReference type="ARBA" id="ARBA00022475"/>
    </source>
</evidence>
<organism evidence="20 21">
    <name type="scientific">Candidatus Methylomirabilis lanthanidiphila</name>
    <dbReference type="NCBI Taxonomy" id="2211376"/>
    <lineage>
        <taxon>Bacteria</taxon>
        <taxon>Candidatus Methylomirabilota</taxon>
        <taxon>Candidatus Methylomirabilia</taxon>
        <taxon>Candidatus Methylomirabilales</taxon>
        <taxon>Candidatus Methylomirabilaceae</taxon>
        <taxon>Candidatus Methylomirabilis</taxon>
    </lineage>
</organism>
<protein>
    <recommendedName>
        <fullName evidence="6 19">Adenosylcobinamide-GDP ribazoletransferase</fullName>
        <ecNumber evidence="5 19">2.7.8.26</ecNumber>
    </recommendedName>
    <alternativeName>
        <fullName evidence="16 19">Cobalamin synthase</fullName>
    </alternativeName>
    <alternativeName>
        <fullName evidence="15 19">Cobalamin-5'-phosphate synthase</fullName>
    </alternativeName>
</protein>
<evidence type="ECO:0000256" key="19">
    <source>
        <dbReference type="HAMAP-Rule" id="MF_00719"/>
    </source>
</evidence>
<evidence type="ECO:0000256" key="10">
    <source>
        <dbReference type="ARBA" id="ARBA00022692"/>
    </source>
</evidence>
<feature type="transmembrane region" description="Helical" evidence="19">
    <location>
        <begin position="178"/>
        <end position="211"/>
    </location>
</feature>
<evidence type="ECO:0000256" key="16">
    <source>
        <dbReference type="ARBA" id="ARBA00032853"/>
    </source>
</evidence>
<comment type="subcellular location">
    <subcellularLocation>
        <location evidence="2 19">Cell membrane</location>
        <topology evidence="2 19">Multi-pass membrane protein</topology>
    </subcellularLocation>
</comment>
<keyword evidence="12 19" id="KW-1133">Transmembrane helix</keyword>
<dbReference type="GO" id="GO:0005886">
    <property type="term" value="C:plasma membrane"/>
    <property type="evidence" value="ECO:0007669"/>
    <property type="project" value="UniProtKB-SubCell"/>
</dbReference>
<keyword evidence="13 19" id="KW-0472">Membrane</keyword>
<feature type="transmembrane region" description="Helical" evidence="19">
    <location>
        <begin position="60"/>
        <end position="78"/>
    </location>
</feature>
<sequence>MTALMQALSFLTIVRLARRAGGEGAPTAWTAAWFPLVGLALGVGLVGLDRLLAFVLPRPVGSTLLVVAWVAVTGALHLDGLMDCADALPGVRGEADRLRILKDPALGAFGVAAGCFAILLKVMALASTEGAMRLQALGLAPAMGRWAVLLVMRLFPYANRPNGGTGAGMTRTLGLRHLAVGTVVALVAGAACGFRGVAAMSLAGGVALLIAQYAGRRLPGLTGDVYGAVIECTEMTTLLLFSAHRIAY</sequence>
<comment type="catalytic activity">
    <reaction evidence="18 19">
        <text>alpha-ribazole 5'-phosphate + adenosylcob(III)inamide-GDP = adenosylcob(III)alamin 5'-phosphate + GMP + H(+)</text>
        <dbReference type="Rhea" id="RHEA:23560"/>
        <dbReference type="ChEBI" id="CHEBI:15378"/>
        <dbReference type="ChEBI" id="CHEBI:57918"/>
        <dbReference type="ChEBI" id="CHEBI:58115"/>
        <dbReference type="ChEBI" id="CHEBI:60487"/>
        <dbReference type="ChEBI" id="CHEBI:60493"/>
        <dbReference type="EC" id="2.7.8.26"/>
    </reaction>
</comment>
<keyword evidence="8 19" id="KW-0169">Cobalamin biosynthesis</keyword>
<dbReference type="AlphaFoldDB" id="A0A564ZG62"/>
<keyword evidence="11 19" id="KW-0460">Magnesium</keyword>
<dbReference type="HAMAP" id="MF_00719">
    <property type="entry name" value="CobS"/>
    <property type="match status" value="1"/>
</dbReference>
<evidence type="ECO:0000256" key="3">
    <source>
        <dbReference type="ARBA" id="ARBA00004663"/>
    </source>
</evidence>
<dbReference type="Proteomes" id="UP000334340">
    <property type="component" value="Unassembled WGS sequence"/>
</dbReference>
<comment type="pathway">
    <text evidence="3 19">Cofactor biosynthesis; adenosylcobalamin biosynthesis; adenosylcobalamin from cob(II)yrinate a,c-diamide: step 7/7.</text>
</comment>
<evidence type="ECO:0000256" key="2">
    <source>
        <dbReference type="ARBA" id="ARBA00004651"/>
    </source>
</evidence>
<evidence type="ECO:0000256" key="11">
    <source>
        <dbReference type="ARBA" id="ARBA00022842"/>
    </source>
</evidence>
<feature type="transmembrane region" description="Helical" evidence="19">
    <location>
        <begin position="105"/>
        <end position="124"/>
    </location>
</feature>
<evidence type="ECO:0000256" key="12">
    <source>
        <dbReference type="ARBA" id="ARBA00022989"/>
    </source>
</evidence>
<evidence type="ECO:0000256" key="5">
    <source>
        <dbReference type="ARBA" id="ARBA00013200"/>
    </source>
</evidence>
<keyword evidence="10 19" id="KW-0812">Transmembrane</keyword>
<evidence type="ECO:0000256" key="9">
    <source>
        <dbReference type="ARBA" id="ARBA00022679"/>
    </source>
</evidence>
<evidence type="ECO:0000256" key="6">
    <source>
        <dbReference type="ARBA" id="ARBA00015850"/>
    </source>
</evidence>
<evidence type="ECO:0000256" key="14">
    <source>
        <dbReference type="ARBA" id="ARBA00025228"/>
    </source>
</evidence>
<accession>A0A564ZG62</accession>
<reference evidence="20 21" key="1">
    <citation type="submission" date="2019-07" db="EMBL/GenBank/DDBJ databases">
        <authorList>
            <person name="Cremers G."/>
        </authorList>
    </citation>
    <scope>NUCLEOTIDE SEQUENCE [LARGE SCALE GENOMIC DNA]</scope>
</reference>
<keyword evidence="7 19" id="KW-1003">Cell membrane</keyword>
<dbReference type="UniPathway" id="UPA00148">
    <property type="reaction ID" value="UER00238"/>
</dbReference>
<evidence type="ECO:0000256" key="13">
    <source>
        <dbReference type="ARBA" id="ARBA00023136"/>
    </source>
</evidence>
<name>A0A564ZG62_9BACT</name>
<evidence type="ECO:0000313" key="21">
    <source>
        <dbReference type="Proteomes" id="UP000334340"/>
    </source>
</evidence>
<dbReference type="InterPro" id="IPR003805">
    <property type="entry name" value="CobS"/>
</dbReference>
<evidence type="ECO:0000256" key="4">
    <source>
        <dbReference type="ARBA" id="ARBA00010561"/>
    </source>
</evidence>
<dbReference type="GO" id="GO:0008818">
    <property type="term" value="F:cobalamin 5'-phosphate synthase activity"/>
    <property type="evidence" value="ECO:0007669"/>
    <property type="project" value="UniProtKB-UniRule"/>
</dbReference>
<evidence type="ECO:0000313" key="20">
    <source>
        <dbReference type="EMBL" id="VUZ84295.1"/>
    </source>
</evidence>
<gene>
    <name evidence="19 20" type="primary">cobS</name>
    <name evidence="20" type="ORF">MELA_00666</name>
</gene>
<dbReference type="PANTHER" id="PTHR34148">
    <property type="entry name" value="ADENOSYLCOBINAMIDE-GDP RIBAZOLETRANSFERASE"/>
    <property type="match status" value="1"/>
</dbReference>
<feature type="transmembrane region" description="Helical" evidence="19">
    <location>
        <begin position="29"/>
        <end position="48"/>
    </location>
</feature>
<dbReference type="EMBL" id="CABIKM010000011">
    <property type="protein sequence ID" value="VUZ84295.1"/>
    <property type="molecule type" value="Genomic_DNA"/>
</dbReference>
<dbReference type="GO" id="GO:0009236">
    <property type="term" value="P:cobalamin biosynthetic process"/>
    <property type="evidence" value="ECO:0007669"/>
    <property type="project" value="UniProtKB-UniRule"/>
</dbReference>
<comment type="similarity">
    <text evidence="4 19">Belongs to the CobS family.</text>
</comment>
<proteinExistence type="inferred from homology"/>
<keyword evidence="9 19" id="KW-0808">Transferase</keyword>
<dbReference type="NCBIfam" id="TIGR00317">
    <property type="entry name" value="cobS"/>
    <property type="match status" value="1"/>
</dbReference>
<keyword evidence="21" id="KW-1185">Reference proteome</keyword>
<dbReference type="PANTHER" id="PTHR34148:SF1">
    <property type="entry name" value="ADENOSYLCOBINAMIDE-GDP RIBAZOLETRANSFERASE"/>
    <property type="match status" value="1"/>
</dbReference>
<comment type="function">
    <text evidence="14 19">Joins adenosylcobinamide-GDP and alpha-ribazole to generate adenosylcobalamin (Ado-cobalamin). Also synthesizes adenosylcobalamin 5'-phosphate from adenosylcobinamide-GDP and alpha-ribazole 5'-phosphate.</text>
</comment>
<comment type="cofactor">
    <cofactor evidence="1 19">
        <name>Mg(2+)</name>
        <dbReference type="ChEBI" id="CHEBI:18420"/>
    </cofactor>
</comment>
<evidence type="ECO:0000256" key="17">
    <source>
        <dbReference type="ARBA" id="ARBA00048623"/>
    </source>
</evidence>
<evidence type="ECO:0000256" key="8">
    <source>
        <dbReference type="ARBA" id="ARBA00022573"/>
    </source>
</evidence>